<protein>
    <submittedName>
        <fullName evidence="4">Phospholipase A-2-activating protein</fullName>
    </submittedName>
</protein>
<gene>
    <name evidence="4" type="primary">PLAA</name>
    <name evidence="4" type="ORF">T4E_7635</name>
</gene>
<dbReference type="GO" id="GO:0043161">
    <property type="term" value="P:proteasome-mediated ubiquitin-dependent protein catabolic process"/>
    <property type="evidence" value="ECO:0007669"/>
    <property type="project" value="TreeGrafter"/>
</dbReference>
<dbReference type="STRING" id="6337.A0A0V0WKI7"/>
<dbReference type="Gene3D" id="2.130.10.10">
    <property type="entry name" value="YVTN repeat-like/Quinoprotein amine dehydrogenase"/>
    <property type="match status" value="1"/>
</dbReference>
<evidence type="ECO:0000256" key="3">
    <source>
        <dbReference type="ARBA" id="ARBA00022737"/>
    </source>
</evidence>
<evidence type="ECO:0000313" key="5">
    <source>
        <dbReference type="Proteomes" id="UP000054815"/>
    </source>
</evidence>
<proteinExistence type="predicted"/>
<name>A0A0V0WKI7_TRIPS</name>
<evidence type="ECO:0000256" key="1">
    <source>
        <dbReference type="ARBA" id="ARBA00022490"/>
    </source>
</evidence>
<keyword evidence="3" id="KW-0677">Repeat</keyword>
<evidence type="ECO:0000313" key="4">
    <source>
        <dbReference type="EMBL" id="KRX75699.1"/>
    </source>
</evidence>
<reference evidence="4 5" key="1">
    <citation type="submission" date="2015-01" db="EMBL/GenBank/DDBJ databases">
        <title>Evolution of Trichinella species and genotypes.</title>
        <authorList>
            <person name="Korhonen P.K."/>
            <person name="Edoardo P."/>
            <person name="Giuseppe L.R."/>
            <person name="Gasser R.B."/>
        </authorList>
    </citation>
    <scope>NUCLEOTIDE SEQUENCE [LARGE SCALE GENOMIC DNA]</scope>
    <source>
        <strain evidence="4">ISS141</strain>
    </source>
</reference>
<dbReference type="Proteomes" id="UP000054815">
    <property type="component" value="Unassembled WGS sequence"/>
</dbReference>
<dbReference type="AlphaFoldDB" id="A0A0V0WKI7"/>
<dbReference type="GO" id="GO:0005634">
    <property type="term" value="C:nucleus"/>
    <property type="evidence" value="ECO:0007669"/>
    <property type="project" value="TreeGrafter"/>
</dbReference>
<keyword evidence="2" id="KW-0853">WD repeat</keyword>
<organism evidence="4 5">
    <name type="scientific">Trichinella pseudospiralis</name>
    <name type="common">Parasitic roundworm</name>
    <dbReference type="NCBI Taxonomy" id="6337"/>
    <lineage>
        <taxon>Eukaryota</taxon>
        <taxon>Metazoa</taxon>
        <taxon>Ecdysozoa</taxon>
        <taxon>Nematoda</taxon>
        <taxon>Enoplea</taxon>
        <taxon>Dorylaimia</taxon>
        <taxon>Trichinellida</taxon>
        <taxon>Trichinellidae</taxon>
        <taxon>Trichinella</taxon>
    </lineage>
</organism>
<dbReference type="PANTHER" id="PTHR19849">
    <property type="entry name" value="PHOSPHOLIPASE A-2-ACTIVATING PROTEIN"/>
    <property type="match status" value="1"/>
</dbReference>
<dbReference type="EMBL" id="JYDU01000974">
    <property type="protein sequence ID" value="KRX75699.1"/>
    <property type="molecule type" value="Genomic_DNA"/>
</dbReference>
<evidence type="ECO:0000256" key="2">
    <source>
        <dbReference type="ARBA" id="ARBA00022574"/>
    </source>
</evidence>
<dbReference type="GO" id="GO:0043130">
    <property type="term" value="F:ubiquitin binding"/>
    <property type="evidence" value="ECO:0007669"/>
    <property type="project" value="TreeGrafter"/>
</dbReference>
<sequence>LQTIRLPCQTVWAVCALSNGDVACACNDGVVRIFTPNKEETMIDPAKTVEYETELAFFYLASQEEEMIAGMKKTQLPGLEALNEPGKQEGAKKM</sequence>
<comment type="caution">
    <text evidence="4">The sequence shown here is derived from an EMBL/GenBank/DDBJ whole genome shotgun (WGS) entry which is preliminary data.</text>
</comment>
<keyword evidence="1" id="KW-0963">Cytoplasm</keyword>
<feature type="non-terminal residue" evidence="4">
    <location>
        <position position="94"/>
    </location>
</feature>
<dbReference type="PANTHER" id="PTHR19849:SF0">
    <property type="entry name" value="PHOSPHOLIPASE A-2-ACTIVATING PROTEIN"/>
    <property type="match status" value="1"/>
</dbReference>
<dbReference type="InterPro" id="IPR015943">
    <property type="entry name" value="WD40/YVTN_repeat-like_dom_sf"/>
</dbReference>
<dbReference type="GO" id="GO:0005737">
    <property type="term" value="C:cytoplasm"/>
    <property type="evidence" value="ECO:0007669"/>
    <property type="project" value="TreeGrafter"/>
</dbReference>
<accession>A0A0V0WKI7</accession>
<feature type="non-terminal residue" evidence="4">
    <location>
        <position position="1"/>
    </location>
</feature>
<dbReference type="GO" id="GO:0010992">
    <property type="term" value="P:ubiquitin recycling"/>
    <property type="evidence" value="ECO:0007669"/>
    <property type="project" value="TreeGrafter"/>
</dbReference>